<dbReference type="InterPro" id="IPR016120">
    <property type="entry name" value="Sig_transdc_His_kin_SpoOB"/>
</dbReference>
<feature type="domain" description="SpoOB alpha-helical" evidence="5">
    <location>
        <begin position="26"/>
        <end position="85"/>
    </location>
</feature>
<dbReference type="Proteomes" id="UP001057134">
    <property type="component" value="Chromosome"/>
</dbReference>
<keyword evidence="3" id="KW-0418">Kinase</keyword>
<gene>
    <name evidence="6" type="primary">spo0B</name>
    <name evidence="6" type="ORF">SK3146_06054</name>
</gene>
<dbReference type="Gene3D" id="1.10.287.130">
    <property type="match status" value="1"/>
</dbReference>
<dbReference type="EMBL" id="CP027059">
    <property type="protein sequence ID" value="UQZ86761.1"/>
    <property type="molecule type" value="Genomic_DNA"/>
</dbReference>
<name>A0ABY4RVR5_9BACL</name>
<keyword evidence="2 6" id="KW-0808">Transferase</keyword>
<evidence type="ECO:0000313" key="7">
    <source>
        <dbReference type="Proteomes" id="UP001057134"/>
    </source>
</evidence>
<reference evidence="6" key="2">
    <citation type="journal article" date="2021" name="J Anim Sci Technol">
        <title>Complete genome sequence of Paenibacillus konkukensis sp. nov. SK3146 as a potential probiotic strain.</title>
        <authorList>
            <person name="Jung H.I."/>
            <person name="Park S."/>
            <person name="Niu K.M."/>
            <person name="Lee S.W."/>
            <person name="Kothari D."/>
            <person name="Yi K.J."/>
            <person name="Kim S.K."/>
        </authorList>
    </citation>
    <scope>NUCLEOTIDE SEQUENCE</scope>
    <source>
        <strain evidence="6">SK3146</strain>
    </source>
</reference>
<organism evidence="6 7">
    <name type="scientific">Paenibacillus konkukensis</name>
    <dbReference type="NCBI Taxonomy" id="2020716"/>
    <lineage>
        <taxon>Bacteria</taxon>
        <taxon>Bacillati</taxon>
        <taxon>Bacillota</taxon>
        <taxon>Bacilli</taxon>
        <taxon>Bacillales</taxon>
        <taxon>Paenibacillaceae</taxon>
        <taxon>Paenibacillus</taxon>
    </lineage>
</organism>
<dbReference type="SUPFAM" id="SSF55890">
    <property type="entry name" value="Sporulation response regulatory protein Spo0B"/>
    <property type="match status" value="1"/>
</dbReference>
<feature type="region of interest" description="Disordered" evidence="4">
    <location>
        <begin position="1"/>
        <end position="22"/>
    </location>
</feature>
<evidence type="ECO:0000256" key="2">
    <source>
        <dbReference type="ARBA" id="ARBA00022679"/>
    </source>
</evidence>
<keyword evidence="7" id="KW-1185">Reference proteome</keyword>
<sequence length="215" mass="24965">MISNERDNEPNRGFSCLPTGMPLSEEQETEQNLRFIRLLNHYRHDWMNEIQVLFGYVKLKKYDKLADLMEKIKHKVQQESYIAKLGVPDLVVYLLSFQTEVKEVGLDIRLDQEIHLDELPVDTRRINNLMSGVMDAFKENARKYAMDEAHRLILRLEKTPGTLSVTFDYHGQVEVATLGAALERVRSQSVPAEYWETLQWETNQAVVKIALSLNT</sequence>
<feature type="compositionally biased region" description="Basic and acidic residues" evidence="4">
    <location>
        <begin position="1"/>
        <end position="10"/>
    </location>
</feature>
<dbReference type="GO" id="GO:0016740">
    <property type="term" value="F:transferase activity"/>
    <property type="evidence" value="ECO:0007669"/>
    <property type="project" value="UniProtKB-KW"/>
</dbReference>
<evidence type="ECO:0000259" key="5">
    <source>
        <dbReference type="Pfam" id="PF14689"/>
    </source>
</evidence>
<evidence type="ECO:0000313" key="6">
    <source>
        <dbReference type="EMBL" id="UQZ86761.1"/>
    </source>
</evidence>
<reference evidence="6" key="1">
    <citation type="submission" date="2018-02" db="EMBL/GenBank/DDBJ databases">
        <authorList>
            <person name="Kim S.-K."/>
            <person name="Jung H.-I."/>
            <person name="Lee S.-W."/>
        </authorList>
    </citation>
    <scope>NUCLEOTIDE SEQUENCE</scope>
    <source>
        <strain evidence="6">SK3146</strain>
    </source>
</reference>
<dbReference type="Pfam" id="PF14689">
    <property type="entry name" value="SPOB_a"/>
    <property type="match status" value="1"/>
</dbReference>
<protein>
    <submittedName>
        <fullName evidence="6">Sporulation initiation phosphotransferase B</fullName>
        <ecNumber evidence="6">2.7.-.-</ecNumber>
    </submittedName>
</protein>
<evidence type="ECO:0000256" key="1">
    <source>
        <dbReference type="ARBA" id="ARBA00022553"/>
    </source>
</evidence>
<keyword evidence="1" id="KW-0597">Phosphoprotein</keyword>
<dbReference type="EC" id="2.7.-.-" evidence="6"/>
<dbReference type="InterPro" id="IPR039506">
    <property type="entry name" value="SPOB_a"/>
</dbReference>
<proteinExistence type="predicted"/>
<accession>A0ABY4RVR5</accession>
<evidence type="ECO:0000256" key="3">
    <source>
        <dbReference type="ARBA" id="ARBA00022777"/>
    </source>
</evidence>
<evidence type="ECO:0000256" key="4">
    <source>
        <dbReference type="SAM" id="MobiDB-lite"/>
    </source>
</evidence>